<name>A0A1H4BCY5_9SPHI</name>
<evidence type="ECO:0000313" key="2">
    <source>
        <dbReference type="EMBL" id="SEA45672.1"/>
    </source>
</evidence>
<sequence>MRGVVSLAAALSIPVQLADGSAFPERNLILFITFIVILLTSLLQGLTLPYLIKRFDLPDLDDASPEEETESRIQRELADYMLLHL</sequence>
<dbReference type="Proteomes" id="UP000198850">
    <property type="component" value="Unassembled WGS sequence"/>
</dbReference>
<dbReference type="AlphaFoldDB" id="A0A1H4BCY5"/>
<keyword evidence="1" id="KW-0812">Transmembrane</keyword>
<protein>
    <submittedName>
        <fullName evidence="2">Monovalent cation:H+ antiporter, CPA1 family</fullName>
    </submittedName>
</protein>
<dbReference type="STRING" id="425514.SAMN05443550_103286"/>
<organism evidence="2 3">
    <name type="scientific">Pedobacter hartonius</name>
    <dbReference type="NCBI Taxonomy" id="425514"/>
    <lineage>
        <taxon>Bacteria</taxon>
        <taxon>Pseudomonadati</taxon>
        <taxon>Bacteroidota</taxon>
        <taxon>Sphingobacteriia</taxon>
        <taxon>Sphingobacteriales</taxon>
        <taxon>Sphingobacteriaceae</taxon>
        <taxon>Pedobacter</taxon>
    </lineage>
</organism>
<dbReference type="EMBL" id="FNRA01000003">
    <property type="protein sequence ID" value="SEA45672.1"/>
    <property type="molecule type" value="Genomic_DNA"/>
</dbReference>
<dbReference type="RefSeq" id="WP_090555914.1">
    <property type="nucleotide sequence ID" value="NZ_FNRA01000003.1"/>
</dbReference>
<feature type="transmembrane region" description="Helical" evidence="1">
    <location>
        <begin position="28"/>
        <end position="52"/>
    </location>
</feature>
<evidence type="ECO:0000313" key="3">
    <source>
        <dbReference type="Proteomes" id="UP000198850"/>
    </source>
</evidence>
<keyword evidence="3" id="KW-1185">Reference proteome</keyword>
<evidence type="ECO:0000256" key="1">
    <source>
        <dbReference type="SAM" id="Phobius"/>
    </source>
</evidence>
<accession>A0A1H4BCY5</accession>
<reference evidence="2 3" key="1">
    <citation type="submission" date="2016-10" db="EMBL/GenBank/DDBJ databases">
        <authorList>
            <person name="de Groot N.N."/>
        </authorList>
    </citation>
    <scope>NUCLEOTIDE SEQUENCE [LARGE SCALE GENOMIC DNA]</scope>
    <source>
        <strain evidence="2 3">DSM 19033</strain>
    </source>
</reference>
<gene>
    <name evidence="2" type="ORF">SAMN05443550_103286</name>
</gene>
<proteinExistence type="predicted"/>
<keyword evidence="1" id="KW-0472">Membrane</keyword>
<keyword evidence="1" id="KW-1133">Transmembrane helix</keyword>